<protein>
    <submittedName>
        <fullName evidence="1">Uncharacterized protein</fullName>
    </submittedName>
</protein>
<name>A0A8T0HSZ8_CERPU</name>
<dbReference type="EMBL" id="CM026426">
    <property type="protein sequence ID" value="KAG0574160.1"/>
    <property type="molecule type" value="Genomic_DNA"/>
</dbReference>
<accession>A0A8T0HSZ8</accession>
<organism evidence="1 2">
    <name type="scientific">Ceratodon purpureus</name>
    <name type="common">Fire moss</name>
    <name type="synonym">Dicranum purpureum</name>
    <dbReference type="NCBI Taxonomy" id="3225"/>
    <lineage>
        <taxon>Eukaryota</taxon>
        <taxon>Viridiplantae</taxon>
        <taxon>Streptophyta</taxon>
        <taxon>Embryophyta</taxon>
        <taxon>Bryophyta</taxon>
        <taxon>Bryophytina</taxon>
        <taxon>Bryopsida</taxon>
        <taxon>Dicranidae</taxon>
        <taxon>Pseudoditrichales</taxon>
        <taxon>Ditrichaceae</taxon>
        <taxon>Ceratodon</taxon>
    </lineage>
</organism>
<keyword evidence="2" id="KW-1185">Reference proteome</keyword>
<evidence type="ECO:0000313" key="2">
    <source>
        <dbReference type="Proteomes" id="UP000822688"/>
    </source>
</evidence>
<comment type="caution">
    <text evidence="1">The sequence shown here is derived from an EMBL/GenBank/DDBJ whole genome shotgun (WGS) entry which is preliminary data.</text>
</comment>
<dbReference type="Proteomes" id="UP000822688">
    <property type="component" value="Chromosome V"/>
</dbReference>
<gene>
    <name evidence="1" type="ORF">KC19_VG239300</name>
</gene>
<proteinExistence type="predicted"/>
<reference evidence="1" key="1">
    <citation type="submission" date="2020-06" db="EMBL/GenBank/DDBJ databases">
        <title>WGS assembly of Ceratodon purpureus strain R40.</title>
        <authorList>
            <person name="Carey S.B."/>
            <person name="Jenkins J."/>
            <person name="Shu S."/>
            <person name="Lovell J.T."/>
            <person name="Sreedasyam A."/>
            <person name="Maumus F."/>
            <person name="Tiley G.P."/>
            <person name="Fernandez-Pozo N."/>
            <person name="Barry K."/>
            <person name="Chen C."/>
            <person name="Wang M."/>
            <person name="Lipzen A."/>
            <person name="Daum C."/>
            <person name="Saski C.A."/>
            <person name="Payton A.C."/>
            <person name="Mcbreen J.C."/>
            <person name="Conrad R.E."/>
            <person name="Kollar L.M."/>
            <person name="Olsson S."/>
            <person name="Huttunen S."/>
            <person name="Landis J.B."/>
            <person name="Wickett N.J."/>
            <person name="Johnson M.G."/>
            <person name="Rensing S.A."/>
            <person name="Grimwood J."/>
            <person name="Schmutz J."/>
            <person name="Mcdaniel S.F."/>
        </authorList>
    </citation>
    <scope>NUCLEOTIDE SEQUENCE</scope>
    <source>
        <strain evidence="1">R40</strain>
    </source>
</reference>
<sequence>MILLQHWQRFFGVSFVLGRLLTPSFVRVVPSWCVSHVSRDGSQIRNRSAHIAVHPSLSRSL</sequence>
<dbReference type="AlphaFoldDB" id="A0A8T0HSZ8"/>
<evidence type="ECO:0000313" key="1">
    <source>
        <dbReference type="EMBL" id="KAG0574160.1"/>
    </source>
</evidence>